<evidence type="ECO:0000313" key="3">
    <source>
        <dbReference type="Proteomes" id="UP000663828"/>
    </source>
</evidence>
<organism evidence="2 3">
    <name type="scientific">Adineta ricciae</name>
    <name type="common">Rotifer</name>
    <dbReference type="NCBI Taxonomy" id="249248"/>
    <lineage>
        <taxon>Eukaryota</taxon>
        <taxon>Metazoa</taxon>
        <taxon>Spiralia</taxon>
        <taxon>Gnathifera</taxon>
        <taxon>Rotifera</taxon>
        <taxon>Eurotatoria</taxon>
        <taxon>Bdelloidea</taxon>
        <taxon>Adinetida</taxon>
        <taxon>Adinetidae</taxon>
        <taxon>Adineta</taxon>
    </lineage>
</organism>
<sequence>MWSDLGFTADAKDSETRLVGWAVYRYCGGVFRPHTKINDKGKTKNHGLISCIKLLEQSYSRKKETTEIAKRNSPFESYFTKSITFSFTISHKQKENFPILVKKVERSRS</sequence>
<comment type="caution">
    <text evidence="2">The sequence shown here is derived from an EMBL/GenBank/DDBJ whole genome shotgun (WGS) entry which is preliminary data.</text>
</comment>
<dbReference type="EMBL" id="CAJNOR010007242">
    <property type="protein sequence ID" value="CAF1613558.1"/>
    <property type="molecule type" value="Genomic_DNA"/>
</dbReference>
<proteinExistence type="predicted"/>
<keyword evidence="3" id="KW-1185">Reference proteome</keyword>
<dbReference type="Proteomes" id="UP000663828">
    <property type="component" value="Unassembled WGS sequence"/>
</dbReference>
<accession>A0A816BQK7</accession>
<evidence type="ECO:0000313" key="2">
    <source>
        <dbReference type="EMBL" id="CAF1613558.1"/>
    </source>
</evidence>
<dbReference type="EMBL" id="CAJNOJ010000488">
    <property type="protein sequence ID" value="CAF1465627.1"/>
    <property type="molecule type" value="Genomic_DNA"/>
</dbReference>
<dbReference type="AlphaFoldDB" id="A0A816BQK7"/>
<reference evidence="2" key="1">
    <citation type="submission" date="2021-02" db="EMBL/GenBank/DDBJ databases">
        <authorList>
            <person name="Nowell W R."/>
        </authorList>
    </citation>
    <scope>NUCLEOTIDE SEQUENCE</scope>
</reference>
<gene>
    <name evidence="1" type="ORF">EDS130_LOCUS40442</name>
    <name evidence="2" type="ORF">XAT740_LOCUS49240</name>
</gene>
<evidence type="ECO:0000313" key="1">
    <source>
        <dbReference type="EMBL" id="CAF1465627.1"/>
    </source>
</evidence>
<dbReference type="Proteomes" id="UP000663852">
    <property type="component" value="Unassembled WGS sequence"/>
</dbReference>
<protein>
    <submittedName>
        <fullName evidence="2">Uncharacterized protein</fullName>
    </submittedName>
</protein>
<name>A0A816BQK7_ADIRI</name>